<comment type="caution">
    <text evidence="1">The sequence shown here is derived from an EMBL/GenBank/DDBJ whole genome shotgun (WGS) entry which is preliminary data.</text>
</comment>
<gene>
    <name evidence="1" type="ORF">HSB1_44010</name>
</gene>
<reference evidence="1 2" key="1">
    <citation type="journal article" date="2012" name="J. Bacteriol.">
        <title>Draft Genome Sequence of the Extremely Halophilic Archaeon Halogranum salarium B-1T.</title>
        <authorList>
            <person name="Kim K.K."/>
            <person name="Lee K.C."/>
            <person name="Lee J.S."/>
        </authorList>
    </citation>
    <scope>NUCLEOTIDE SEQUENCE [LARGE SCALE GENOMIC DNA]</scope>
    <source>
        <strain evidence="1 2">B-1</strain>
    </source>
</reference>
<protein>
    <submittedName>
        <fullName evidence="1">Uncharacterized protein</fullName>
    </submittedName>
</protein>
<dbReference type="Proteomes" id="UP000007813">
    <property type="component" value="Unassembled WGS sequence"/>
</dbReference>
<accession>J2Z8R4</accession>
<organism evidence="1 2">
    <name type="scientific">Halogranum salarium B-1</name>
    <dbReference type="NCBI Taxonomy" id="1210908"/>
    <lineage>
        <taxon>Archaea</taxon>
        <taxon>Methanobacteriati</taxon>
        <taxon>Methanobacteriota</taxon>
        <taxon>Stenosarchaea group</taxon>
        <taxon>Halobacteria</taxon>
        <taxon>Halobacteriales</taxon>
        <taxon>Haloferacaceae</taxon>
    </lineage>
</organism>
<sequence>MFGSMTKTADCVVAPDDASHGDCETLVDQTGYAYGERR</sequence>
<evidence type="ECO:0000313" key="2">
    <source>
        <dbReference type="Proteomes" id="UP000007813"/>
    </source>
</evidence>
<proteinExistence type="predicted"/>
<dbReference type="AlphaFoldDB" id="J2Z8R4"/>
<name>J2Z8R4_9EURY</name>
<evidence type="ECO:0000313" key="1">
    <source>
        <dbReference type="EMBL" id="EJN57015.1"/>
    </source>
</evidence>
<dbReference type="EMBL" id="ALJD01000016">
    <property type="protein sequence ID" value="EJN57015.1"/>
    <property type="molecule type" value="Genomic_DNA"/>
</dbReference>